<dbReference type="Pfam" id="PF25205">
    <property type="entry name" value="DUF7835"/>
    <property type="match status" value="1"/>
</dbReference>
<evidence type="ECO:0000259" key="1">
    <source>
        <dbReference type="Pfam" id="PF25205"/>
    </source>
</evidence>
<dbReference type="AlphaFoldDB" id="M0DJZ5"/>
<evidence type="ECO:0000313" key="2">
    <source>
        <dbReference type="EMBL" id="ELZ34997.1"/>
    </source>
</evidence>
<dbReference type="EMBL" id="AOIV01000003">
    <property type="protein sequence ID" value="ELZ34997.1"/>
    <property type="molecule type" value="Genomic_DNA"/>
</dbReference>
<gene>
    <name evidence="2" type="ORF">C474_01512</name>
</gene>
<organism evidence="2 3">
    <name type="scientific">Halogeometricum pallidum JCM 14848</name>
    <dbReference type="NCBI Taxonomy" id="1227487"/>
    <lineage>
        <taxon>Archaea</taxon>
        <taxon>Methanobacteriati</taxon>
        <taxon>Methanobacteriota</taxon>
        <taxon>Stenosarchaea group</taxon>
        <taxon>Halobacteria</taxon>
        <taxon>Halobacteriales</taxon>
        <taxon>Haloferacaceae</taxon>
        <taxon>Halogeometricum</taxon>
    </lineage>
</organism>
<protein>
    <recommendedName>
        <fullName evidence="1">DUF7835 domain-containing protein</fullName>
    </recommendedName>
</protein>
<sequence>MVTTMSKPRRSVDDEEAEAIRHCSECGGDREHEVSVTVTQTDAHDYVREENEEYARQPHREYQCVYCGNVELESLR</sequence>
<keyword evidence="3" id="KW-1185">Reference proteome</keyword>
<evidence type="ECO:0000313" key="3">
    <source>
        <dbReference type="Proteomes" id="UP000011513"/>
    </source>
</evidence>
<proteinExistence type="predicted"/>
<dbReference type="InterPro" id="IPR057157">
    <property type="entry name" value="DUF7835"/>
</dbReference>
<feature type="domain" description="DUF7835" evidence="1">
    <location>
        <begin position="14"/>
        <end position="71"/>
    </location>
</feature>
<name>M0DJZ5_HALPD</name>
<reference evidence="2 3" key="1">
    <citation type="journal article" date="2014" name="PLoS Genet.">
        <title>Phylogenetically driven sequencing of extremely halophilic archaea reveals strategies for static and dynamic osmo-response.</title>
        <authorList>
            <person name="Becker E.A."/>
            <person name="Seitzer P.M."/>
            <person name="Tritt A."/>
            <person name="Larsen D."/>
            <person name="Krusor M."/>
            <person name="Yao A.I."/>
            <person name="Wu D."/>
            <person name="Madern D."/>
            <person name="Eisen J.A."/>
            <person name="Darling A.E."/>
            <person name="Facciotti M.T."/>
        </authorList>
    </citation>
    <scope>NUCLEOTIDE SEQUENCE [LARGE SCALE GENOMIC DNA]</scope>
    <source>
        <strain evidence="2 3">JCM 14848</strain>
    </source>
</reference>
<accession>M0DJZ5</accession>
<dbReference type="InParanoid" id="M0DJZ5"/>
<comment type="caution">
    <text evidence="2">The sequence shown here is derived from an EMBL/GenBank/DDBJ whole genome shotgun (WGS) entry which is preliminary data.</text>
</comment>
<dbReference type="Proteomes" id="UP000011513">
    <property type="component" value="Unassembled WGS sequence"/>
</dbReference>